<accession>A0A495XE78</accession>
<evidence type="ECO:0000313" key="2">
    <source>
        <dbReference type="EMBL" id="RKT71989.1"/>
    </source>
</evidence>
<dbReference type="GO" id="GO:0016747">
    <property type="term" value="F:acyltransferase activity, transferring groups other than amino-acyl groups"/>
    <property type="evidence" value="ECO:0007669"/>
    <property type="project" value="InterPro"/>
</dbReference>
<keyword evidence="2" id="KW-0808">Transferase</keyword>
<dbReference type="PANTHER" id="PTHR43072">
    <property type="entry name" value="N-ACETYLTRANSFERASE"/>
    <property type="match status" value="1"/>
</dbReference>
<proteinExistence type="predicted"/>
<dbReference type="InterPro" id="IPR000182">
    <property type="entry name" value="GNAT_dom"/>
</dbReference>
<dbReference type="InterPro" id="IPR016181">
    <property type="entry name" value="Acyl_CoA_acyltransferase"/>
</dbReference>
<keyword evidence="3" id="KW-1185">Reference proteome</keyword>
<dbReference type="CDD" id="cd04301">
    <property type="entry name" value="NAT_SF"/>
    <property type="match status" value="1"/>
</dbReference>
<dbReference type="SUPFAM" id="SSF55729">
    <property type="entry name" value="Acyl-CoA N-acyltransferases (Nat)"/>
    <property type="match status" value="1"/>
</dbReference>
<evidence type="ECO:0000259" key="1">
    <source>
        <dbReference type="PROSITE" id="PS51186"/>
    </source>
</evidence>
<dbReference type="Gene3D" id="3.40.630.30">
    <property type="match status" value="2"/>
</dbReference>
<name>A0A495XE78_9PSEU</name>
<dbReference type="OrthoDB" id="3814885at2"/>
<reference evidence="2 3" key="1">
    <citation type="submission" date="2018-10" db="EMBL/GenBank/DDBJ databases">
        <title>Sequencing the genomes of 1000 actinobacteria strains.</title>
        <authorList>
            <person name="Klenk H.-P."/>
        </authorList>
    </citation>
    <scope>NUCLEOTIDE SEQUENCE [LARGE SCALE GENOMIC DNA]</scope>
    <source>
        <strain evidence="2 3">DSM 43911</strain>
    </source>
</reference>
<gene>
    <name evidence="2" type="ORF">DFJ66_5291</name>
</gene>
<comment type="caution">
    <text evidence="2">The sequence shown here is derived from an EMBL/GenBank/DDBJ whole genome shotgun (WGS) entry which is preliminary data.</text>
</comment>
<sequence length="214" mass="22999">MSTSRFTAGAPAVEIIRVGPGLWHALDDDRVAGHGEATTRPDGRVSLTVDAWHRPVFDQLARTMLADLPGPLHTVVDGADHELLAAWQAAGLAFGRREWDYVLPTTAVPALPPAGVTLQPSAHEVVAVEGGERVGEIRVVRVRVDRIDLVTVVPTHRRRGIARALVTHALGVLHQAGVERAYARVDEADPAATALFEGFGDRTTSTVELVRDGR</sequence>
<dbReference type="RefSeq" id="WP_121224688.1">
    <property type="nucleotide sequence ID" value="NZ_JBIUBA010000008.1"/>
</dbReference>
<dbReference type="EMBL" id="RBXR01000001">
    <property type="protein sequence ID" value="RKT71989.1"/>
    <property type="molecule type" value="Genomic_DNA"/>
</dbReference>
<dbReference type="PROSITE" id="PS51186">
    <property type="entry name" value="GNAT"/>
    <property type="match status" value="1"/>
</dbReference>
<feature type="domain" description="N-acetyltransferase" evidence="1">
    <location>
        <begin position="71"/>
        <end position="214"/>
    </location>
</feature>
<evidence type="ECO:0000313" key="3">
    <source>
        <dbReference type="Proteomes" id="UP000272729"/>
    </source>
</evidence>
<dbReference type="AlphaFoldDB" id="A0A495XE78"/>
<dbReference type="Proteomes" id="UP000272729">
    <property type="component" value="Unassembled WGS sequence"/>
</dbReference>
<dbReference type="Pfam" id="PF00583">
    <property type="entry name" value="Acetyltransf_1"/>
    <property type="match status" value="1"/>
</dbReference>
<protein>
    <submittedName>
        <fullName evidence="2">Acetyltransferase (GNAT) family protein</fullName>
    </submittedName>
</protein>
<organism evidence="2 3">
    <name type="scientific">Saccharothrix variisporea</name>
    <dbReference type="NCBI Taxonomy" id="543527"/>
    <lineage>
        <taxon>Bacteria</taxon>
        <taxon>Bacillati</taxon>
        <taxon>Actinomycetota</taxon>
        <taxon>Actinomycetes</taxon>
        <taxon>Pseudonocardiales</taxon>
        <taxon>Pseudonocardiaceae</taxon>
        <taxon>Saccharothrix</taxon>
    </lineage>
</organism>